<dbReference type="EMBL" id="WIXP02000006">
    <property type="protein sequence ID" value="KAF6209064.1"/>
    <property type="molecule type" value="Genomic_DNA"/>
</dbReference>
<dbReference type="GO" id="GO:0008061">
    <property type="term" value="F:chitin binding"/>
    <property type="evidence" value="ECO:0007669"/>
    <property type="project" value="InterPro"/>
</dbReference>
<organism evidence="3 4">
    <name type="scientific">Apolygus lucorum</name>
    <name type="common">Small green plant bug</name>
    <name type="synonym">Lygocoris lucorum</name>
    <dbReference type="NCBI Taxonomy" id="248454"/>
    <lineage>
        <taxon>Eukaryota</taxon>
        <taxon>Metazoa</taxon>
        <taxon>Ecdysozoa</taxon>
        <taxon>Arthropoda</taxon>
        <taxon>Hexapoda</taxon>
        <taxon>Insecta</taxon>
        <taxon>Pterygota</taxon>
        <taxon>Neoptera</taxon>
        <taxon>Paraneoptera</taxon>
        <taxon>Hemiptera</taxon>
        <taxon>Heteroptera</taxon>
        <taxon>Panheteroptera</taxon>
        <taxon>Cimicomorpha</taxon>
        <taxon>Miridae</taxon>
        <taxon>Mirini</taxon>
        <taxon>Apolygus</taxon>
    </lineage>
</organism>
<evidence type="ECO:0000313" key="4">
    <source>
        <dbReference type="Proteomes" id="UP000466442"/>
    </source>
</evidence>
<feature type="chain" id="PRO_5035754699" description="Chitin-binding type-2 domain-containing protein" evidence="1">
    <location>
        <begin position="22"/>
        <end position="321"/>
    </location>
</feature>
<evidence type="ECO:0000259" key="2">
    <source>
        <dbReference type="PROSITE" id="PS50940"/>
    </source>
</evidence>
<comment type="caution">
    <text evidence="3">The sequence shown here is derived from an EMBL/GenBank/DDBJ whole genome shotgun (WGS) entry which is preliminary data.</text>
</comment>
<proteinExistence type="predicted"/>
<feature type="domain" description="Chitin-binding type-2" evidence="2">
    <location>
        <begin position="242"/>
        <end position="306"/>
    </location>
</feature>
<protein>
    <recommendedName>
        <fullName evidence="2">Chitin-binding type-2 domain-containing protein</fullName>
    </recommendedName>
</protein>
<accession>A0A8S9XKG8</accession>
<dbReference type="Pfam" id="PF01607">
    <property type="entry name" value="CBM_14"/>
    <property type="match status" value="2"/>
</dbReference>
<keyword evidence="1" id="KW-0732">Signal</keyword>
<evidence type="ECO:0000313" key="3">
    <source>
        <dbReference type="EMBL" id="KAF6209064.1"/>
    </source>
</evidence>
<gene>
    <name evidence="3" type="ORF">GE061_014807</name>
</gene>
<dbReference type="SMART" id="SM00494">
    <property type="entry name" value="ChtBD2"/>
    <property type="match status" value="2"/>
</dbReference>
<dbReference type="SUPFAM" id="SSF57625">
    <property type="entry name" value="Invertebrate chitin-binding proteins"/>
    <property type="match status" value="1"/>
</dbReference>
<dbReference type="Gene3D" id="2.170.140.10">
    <property type="entry name" value="Chitin binding domain"/>
    <property type="match status" value="1"/>
</dbReference>
<feature type="signal peptide" evidence="1">
    <location>
        <begin position="1"/>
        <end position="21"/>
    </location>
</feature>
<dbReference type="InterPro" id="IPR036508">
    <property type="entry name" value="Chitin-bd_dom_sf"/>
</dbReference>
<dbReference type="Proteomes" id="UP000466442">
    <property type="component" value="Unassembled WGS sequence"/>
</dbReference>
<keyword evidence="4" id="KW-1185">Reference proteome</keyword>
<dbReference type="PROSITE" id="PS50940">
    <property type="entry name" value="CHIT_BIND_II"/>
    <property type="match status" value="1"/>
</dbReference>
<dbReference type="GO" id="GO:0005576">
    <property type="term" value="C:extracellular region"/>
    <property type="evidence" value="ECO:0007669"/>
    <property type="project" value="InterPro"/>
</dbReference>
<dbReference type="OrthoDB" id="6624208at2759"/>
<evidence type="ECO:0000256" key="1">
    <source>
        <dbReference type="SAM" id="SignalP"/>
    </source>
</evidence>
<dbReference type="AlphaFoldDB" id="A0A8S9XKG8"/>
<dbReference type="InterPro" id="IPR002557">
    <property type="entry name" value="Chitin-bd_dom"/>
</dbReference>
<reference evidence="3" key="1">
    <citation type="journal article" date="2021" name="Mol. Ecol. Resour.">
        <title>Apolygus lucorum genome provides insights into omnivorousness and mesophyll feeding.</title>
        <authorList>
            <person name="Liu Y."/>
            <person name="Liu H."/>
            <person name="Wang H."/>
            <person name="Huang T."/>
            <person name="Liu B."/>
            <person name="Yang B."/>
            <person name="Yin L."/>
            <person name="Li B."/>
            <person name="Zhang Y."/>
            <person name="Zhang S."/>
            <person name="Jiang F."/>
            <person name="Zhang X."/>
            <person name="Ren Y."/>
            <person name="Wang B."/>
            <person name="Wang S."/>
            <person name="Lu Y."/>
            <person name="Wu K."/>
            <person name="Fan W."/>
            <person name="Wang G."/>
        </authorList>
    </citation>
    <scope>NUCLEOTIDE SEQUENCE</scope>
    <source>
        <strain evidence="3">12Hb</strain>
    </source>
</reference>
<sequence length="321" mass="35340">MGMPLMTISLYFFIWFRIWLSIIPTRQHVEINWYCARLGGVRPRIGISWNPSRPGNELAQRLNDQSWIAGKSSLIGVGASSTCSSIFSCADCNTAQVCRPTTKGSFVPVRNISCPASAPYCQYSTGTCTDTPDNSCGQTDDFICLADGNYPDANCSVYHVCQNLVPHKFECKITGETYNADSSSCETGSGCAAFNCDGTGKKVASSLYPSYYAYCTNNAQLPLVIDRCTGINQLNATSQLCEPICSEEGVIQDVEDCTKYYKCSYLWINVSTKFMIRERLDCPTDTGFDPTNYICVNLTQYPGCSPGVAVPKLHQLHKLEL</sequence>
<name>A0A8S9XKG8_APOLU</name>